<feature type="region of interest" description="Disordered" evidence="5">
    <location>
        <begin position="131"/>
        <end position="177"/>
    </location>
</feature>
<dbReference type="InterPro" id="IPR009071">
    <property type="entry name" value="HMG_box_dom"/>
</dbReference>
<evidence type="ECO:0000256" key="2">
    <source>
        <dbReference type="ARBA" id="ARBA00023125"/>
    </source>
</evidence>
<dbReference type="SMART" id="SM00398">
    <property type="entry name" value="HMG"/>
    <property type="match status" value="1"/>
</dbReference>
<sequence>MWARRRRILEELRKLLRKHVRGSPLNFRFLIVYKFTFCELFAELSTLLLGFTFAMEEGAPQTRPTKPVTPYFAFMHDHLDEYRNMASKERTRVLGQRWKELDEESRKRYTDSYEEKTRLYKEAMKKWLEEHPEDQLAPAKDKSTKHVDVKERRKQSVAAADNEDASPSQDQGPNLSADAPNNLRIFFIMGYILKHAERHNGRPIPNDKRVRTVLSNRYDNLSDTERAAWADEWLKLDEAKRLELVTFYNNHLMSMDA</sequence>
<dbReference type="Gene3D" id="1.10.30.10">
    <property type="entry name" value="High mobility group box domain"/>
    <property type="match status" value="1"/>
</dbReference>
<dbReference type="Proteomes" id="UP000070089">
    <property type="component" value="Unassembled WGS sequence"/>
</dbReference>
<name>A0A132NTZ0_GIAIN</name>
<evidence type="ECO:0000256" key="1">
    <source>
        <dbReference type="ARBA" id="ARBA00004123"/>
    </source>
</evidence>
<evidence type="ECO:0000313" key="7">
    <source>
        <dbReference type="EMBL" id="KWX13537.1"/>
    </source>
</evidence>
<dbReference type="EMBL" id="JXTI01000065">
    <property type="protein sequence ID" value="KWX13537.1"/>
    <property type="molecule type" value="Genomic_DNA"/>
</dbReference>
<accession>A0A132NTZ0</accession>
<dbReference type="OrthoDB" id="1919336at2759"/>
<keyword evidence="3 4" id="KW-0539">Nucleus</keyword>
<dbReference type="VEuPathDB" id="GiardiaDB:QR46_2462"/>
<reference evidence="7 8" key="1">
    <citation type="journal article" date="2015" name="Mol. Biochem. Parasitol.">
        <title>Identification of polymorphic genes for use in assemblage B genotyping assays through comparative genomics of multiple assemblage B Giardia duodenalis isolates.</title>
        <authorList>
            <person name="Wielinga C."/>
            <person name="Thompson R.C."/>
            <person name="Monis P."/>
            <person name="Ryan U."/>
        </authorList>
    </citation>
    <scope>NUCLEOTIDE SEQUENCE [LARGE SCALE GENOMIC DNA]</scope>
    <source>
        <strain evidence="7 8">BAH15c1</strain>
    </source>
</reference>
<feature type="DNA-binding region" description="HMG box" evidence="4">
    <location>
        <begin position="64"/>
        <end position="128"/>
    </location>
</feature>
<dbReference type="PANTHER" id="PTHR46318">
    <property type="entry name" value="UPSTREAM BINDING TRANSCRIPTION FACTOR"/>
    <property type="match status" value="1"/>
</dbReference>
<feature type="compositionally biased region" description="Polar residues" evidence="5">
    <location>
        <begin position="165"/>
        <end position="174"/>
    </location>
</feature>
<dbReference type="SUPFAM" id="SSF47095">
    <property type="entry name" value="HMG-box"/>
    <property type="match status" value="1"/>
</dbReference>
<keyword evidence="2 4" id="KW-0238">DNA-binding</keyword>
<dbReference type="PROSITE" id="PS50118">
    <property type="entry name" value="HMG_BOX_2"/>
    <property type="match status" value="1"/>
</dbReference>
<comment type="subcellular location">
    <subcellularLocation>
        <location evidence="1">Nucleus</location>
    </subcellularLocation>
</comment>
<evidence type="ECO:0000259" key="6">
    <source>
        <dbReference type="PROSITE" id="PS50118"/>
    </source>
</evidence>
<proteinExistence type="predicted"/>
<evidence type="ECO:0000256" key="4">
    <source>
        <dbReference type="PROSITE-ProRule" id="PRU00267"/>
    </source>
</evidence>
<comment type="caution">
    <text evidence="7">The sequence shown here is derived from an EMBL/GenBank/DDBJ whole genome shotgun (WGS) entry which is preliminary data.</text>
</comment>
<evidence type="ECO:0000256" key="5">
    <source>
        <dbReference type="SAM" id="MobiDB-lite"/>
    </source>
</evidence>
<gene>
    <name evidence="7" type="ORF">QR46_2462</name>
</gene>
<feature type="domain" description="HMG box" evidence="6">
    <location>
        <begin position="64"/>
        <end position="128"/>
    </location>
</feature>
<dbReference type="InterPro" id="IPR051762">
    <property type="entry name" value="UBF1"/>
</dbReference>
<dbReference type="GO" id="GO:0005634">
    <property type="term" value="C:nucleus"/>
    <property type="evidence" value="ECO:0007669"/>
    <property type="project" value="UniProtKB-SubCell"/>
</dbReference>
<protein>
    <recommendedName>
        <fullName evidence="6">HMG box domain-containing protein</fullName>
    </recommendedName>
</protein>
<dbReference type="AlphaFoldDB" id="A0A132NTZ0"/>
<evidence type="ECO:0000313" key="8">
    <source>
        <dbReference type="Proteomes" id="UP000070089"/>
    </source>
</evidence>
<dbReference type="InterPro" id="IPR036910">
    <property type="entry name" value="HMG_box_dom_sf"/>
</dbReference>
<feature type="compositionally biased region" description="Basic and acidic residues" evidence="5">
    <location>
        <begin position="131"/>
        <end position="151"/>
    </location>
</feature>
<dbReference type="Pfam" id="PF00505">
    <property type="entry name" value="HMG_box"/>
    <property type="match status" value="1"/>
</dbReference>
<organism evidence="7 8">
    <name type="scientific">Giardia duodenalis assemblage B</name>
    <dbReference type="NCBI Taxonomy" id="1394984"/>
    <lineage>
        <taxon>Eukaryota</taxon>
        <taxon>Metamonada</taxon>
        <taxon>Diplomonadida</taxon>
        <taxon>Hexamitidae</taxon>
        <taxon>Giardiinae</taxon>
        <taxon>Giardia</taxon>
    </lineage>
</organism>
<dbReference type="GO" id="GO:0003677">
    <property type="term" value="F:DNA binding"/>
    <property type="evidence" value="ECO:0007669"/>
    <property type="project" value="UniProtKB-UniRule"/>
</dbReference>
<evidence type="ECO:0000256" key="3">
    <source>
        <dbReference type="ARBA" id="ARBA00023242"/>
    </source>
</evidence>